<evidence type="ECO:0000256" key="1">
    <source>
        <dbReference type="ARBA" id="ARBA00004240"/>
    </source>
</evidence>
<dbReference type="Pfam" id="PF12931">
    <property type="entry name" value="TPR_Sec16"/>
    <property type="match status" value="1"/>
</dbReference>
<feature type="region of interest" description="Disordered" evidence="6">
    <location>
        <begin position="252"/>
        <end position="446"/>
    </location>
</feature>
<reference evidence="8" key="2">
    <citation type="submission" date="2014-03" db="EMBL/GenBank/DDBJ databases">
        <authorList>
            <person name="Genoscope - CEA"/>
        </authorList>
    </citation>
    <scope>NUCLEOTIDE SEQUENCE</scope>
</reference>
<dbReference type="Proteomes" id="UP000193380">
    <property type="component" value="Unassembled WGS sequence"/>
</dbReference>
<evidence type="ECO:0000256" key="4">
    <source>
        <dbReference type="ARBA" id="ARBA00022824"/>
    </source>
</evidence>
<dbReference type="InterPro" id="IPR024298">
    <property type="entry name" value="Sec16_Sec23-bd"/>
</dbReference>
<keyword evidence="5" id="KW-0931">ER-Golgi transport</keyword>
<dbReference type="GO" id="GO:0016192">
    <property type="term" value="P:vesicle-mediated transport"/>
    <property type="evidence" value="ECO:0007669"/>
    <property type="project" value="UniProtKB-KW"/>
</dbReference>
<dbReference type="GO" id="GO:0007030">
    <property type="term" value="P:Golgi organization"/>
    <property type="evidence" value="ECO:0007669"/>
    <property type="project" value="TreeGrafter"/>
</dbReference>
<keyword evidence="4" id="KW-0256">Endoplasmic reticulum</keyword>
<name>A0A060Y5X5_ONCMY</name>
<feature type="region of interest" description="Disordered" evidence="6">
    <location>
        <begin position="565"/>
        <end position="689"/>
    </location>
</feature>
<evidence type="ECO:0000256" key="6">
    <source>
        <dbReference type="SAM" id="MobiDB-lite"/>
    </source>
</evidence>
<evidence type="ECO:0000313" key="8">
    <source>
        <dbReference type="EMBL" id="CDQ84764.1"/>
    </source>
</evidence>
<evidence type="ECO:0000256" key="2">
    <source>
        <dbReference type="ARBA" id="ARBA00005927"/>
    </source>
</evidence>
<dbReference type="PaxDb" id="8022-A0A060Y5X5"/>
<feature type="compositionally biased region" description="Polar residues" evidence="6">
    <location>
        <begin position="350"/>
        <end position="359"/>
    </location>
</feature>
<dbReference type="GO" id="GO:0070973">
    <property type="term" value="P:protein localization to endoplasmic reticulum exit site"/>
    <property type="evidence" value="ECO:0007669"/>
    <property type="project" value="TreeGrafter"/>
</dbReference>
<evidence type="ECO:0000259" key="7">
    <source>
        <dbReference type="Pfam" id="PF12931"/>
    </source>
</evidence>
<feature type="compositionally biased region" description="Gly residues" evidence="6">
    <location>
        <begin position="434"/>
        <end position="443"/>
    </location>
</feature>
<evidence type="ECO:0000256" key="3">
    <source>
        <dbReference type="ARBA" id="ARBA00022448"/>
    </source>
</evidence>
<evidence type="ECO:0000256" key="5">
    <source>
        <dbReference type="ARBA" id="ARBA00022892"/>
    </source>
</evidence>
<feature type="compositionally biased region" description="Low complexity" evidence="6">
    <location>
        <begin position="615"/>
        <end position="640"/>
    </location>
</feature>
<dbReference type="GO" id="GO:0070971">
    <property type="term" value="C:endoplasmic reticulum exit site"/>
    <property type="evidence" value="ECO:0007669"/>
    <property type="project" value="TreeGrafter"/>
</dbReference>
<dbReference type="EMBL" id="FR906548">
    <property type="protein sequence ID" value="CDQ84764.1"/>
    <property type="molecule type" value="Genomic_DNA"/>
</dbReference>
<feature type="compositionally biased region" description="Low complexity" evidence="6">
    <location>
        <begin position="378"/>
        <end position="390"/>
    </location>
</feature>
<reference evidence="8" key="1">
    <citation type="journal article" date="2014" name="Nat. Commun.">
        <title>The rainbow trout genome provides novel insights into evolution after whole-genome duplication in vertebrates.</title>
        <authorList>
            <person name="Berthelot C."/>
            <person name="Brunet F."/>
            <person name="Chalopin D."/>
            <person name="Juanchich A."/>
            <person name="Bernard M."/>
            <person name="Noel B."/>
            <person name="Bento P."/>
            <person name="Da Silva C."/>
            <person name="Labadie K."/>
            <person name="Alberti A."/>
            <person name="Aury J.M."/>
            <person name="Louis A."/>
            <person name="Dehais P."/>
            <person name="Bardou P."/>
            <person name="Montfort J."/>
            <person name="Klopp C."/>
            <person name="Cabau C."/>
            <person name="Gaspin C."/>
            <person name="Thorgaard G.H."/>
            <person name="Boussaha M."/>
            <person name="Quillet E."/>
            <person name="Guyomard R."/>
            <person name="Galiana D."/>
            <person name="Bobe J."/>
            <person name="Volff J.N."/>
            <person name="Genet C."/>
            <person name="Wincker P."/>
            <person name="Jaillon O."/>
            <person name="Roest Crollius H."/>
            <person name="Guiguen Y."/>
        </authorList>
    </citation>
    <scope>NUCLEOTIDE SEQUENCE [LARGE SCALE GENOMIC DNA]</scope>
</reference>
<evidence type="ECO:0000313" key="9">
    <source>
        <dbReference type="Proteomes" id="UP000193380"/>
    </source>
</evidence>
<accession>A0A060Y5X5</accession>
<proteinExistence type="inferred from homology"/>
<organism evidence="8 9">
    <name type="scientific">Oncorhynchus mykiss</name>
    <name type="common">Rainbow trout</name>
    <name type="synonym">Salmo gairdneri</name>
    <dbReference type="NCBI Taxonomy" id="8022"/>
    <lineage>
        <taxon>Eukaryota</taxon>
        <taxon>Metazoa</taxon>
        <taxon>Chordata</taxon>
        <taxon>Craniata</taxon>
        <taxon>Vertebrata</taxon>
        <taxon>Euteleostomi</taxon>
        <taxon>Actinopterygii</taxon>
        <taxon>Neopterygii</taxon>
        <taxon>Teleostei</taxon>
        <taxon>Protacanthopterygii</taxon>
        <taxon>Salmoniformes</taxon>
        <taxon>Salmonidae</taxon>
        <taxon>Salmoninae</taxon>
        <taxon>Oncorhynchus</taxon>
    </lineage>
</organism>
<comment type="subcellular location">
    <subcellularLocation>
        <location evidence="1">Endoplasmic reticulum</location>
    </subcellularLocation>
</comment>
<feature type="compositionally biased region" description="Low complexity" evidence="6">
    <location>
        <begin position="305"/>
        <end position="328"/>
    </location>
</feature>
<feature type="domain" description="Sec16 Sec23-binding" evidence="7">
    <location>
        <begin position="20"/>
        <end position="145"/>
    </location>
</feature>
<feature type="compositionally biased region" description="Pro residues" evidence="6">
    <location>
        <begin position="269"/>
        <end position="280"/>
    </location>
</feature>
<dbReference type="AlphaFoldDB" id="A0A060Y5X5"/>
<gene>
    <name evidence="8" type="ORF">GSONMT00001031001</name>
</gene>
<feature type="compositionally biased region" description="Polar residues" evidence="6">
    <location>
        <begin position="585"/>
        <end position="594"/>
    </location>
</feature>
<keyword evidence="3" id="KW-0813">Transport</keyword>
<dbReference type="GO" id="GO:0012507">
    <property type="term" value="C:ER to Golgi transport vesicle membrane"/>
    <property type="evidence" value="ECO:0007669"/>
    <property type="project" value="TreeGrafter"/>
</dbReference>
<comment type="similarity">
    <text evidence="2">Belongs to the SEC16 family.</text>
</comment>
<dbReference type="CDD" id="cd09233">
    <property type="entry name" value="ACE1-Sec16-like"/>
    <property type="match status" value="1"/>
</dbReference>
<protein>
    <recommendedName>
        <fullName evidence="7">Sec16 Sec23-binding domain-containing protein</fullName>
    </recommendedName>
</protein>
<feature type="compositionally biased region" description="Pro residues" evidence="6">
    <location>
        <begin position="338"/>
        <end position="349"/>
    </location>
</feature>
<sequence length="689" mass="74614">MNLVSSNLNLRYSRLTCVTASKGLTDAAHFCYLMAQVGLGVFTKKSTKMVLIGSNHSLSFFQFASNEAIQRTEAYEYAQSLGSQPCSLPNFQVFKLIYACRLAEAGLCAQAFHYCEVISRSVLMQPSYHSPVFTSQLMQMSEKMRFFDPQLKEKADQELFNEPEWLINLRQLDGQMRTGVIAYNADRATPQQYDCSTPNSELDQTSPPEPYAQPLDMVGHTSDNPLMTSLMPGPPQQGVQLMPPAPPTILQDGMVSQPQHPNEGVQFYPVPPSLPGPPGQIPLSGFPPQGSGFPQPDKKDMFPGAQHQQMAPPQHQQQMMPPQMQQPQKMPSDNYQPTGPPELQPPPMSTSPQRNTFTPQMDFYDQMAHMGPGRRSRTTSQSSMQMQPPGRRSRTMSESSTHSGGRERSNSAAKQSSPPPPSIPEQAKKDSPKKGGGGGGGGWLNWLYRKGKNEAHLPDDKNKSIVWDEKKQKWVNLDEPEEEYKPPPPPPSGFPKMLGPIPGQGGPGGPPTGGPPVNMFSRRAGTKSRYVDVLNPGGPRAKPGGSAPAPSDFFAPLAPMPMPANLFVPGAEEQQPMVGNVPETGENQEQSDPNPSAVPQMFNPTLLPPGPVGPPIAAGSPSGELSRSSSMSSLSLELSPHINQPPPQGAPPSGGVTFYNPAQFAQASTPSGRLLSGRLGGQRAYPVLK</sequence>
<feature type="region of interest" description="Disordered" evidence="6">
    <location>
        <begin position="477"/>
        <end position="552"/>
    </location>
</feature>
<dbReference type="PANTHER" id="PTHR13402:SF13">
    <property type="entry name" value="PROTEIN TRANSPORT PROTEIN SEC16A"/>
    <property type="match status" value="1"/>
</dbReference>
<dbReference type="PANTHER" id="PTHR13402">
    <property type="entry name" value="RGPR-RELATED"/>
    <property type="match status" value="1"/>
</dbReference>
<feature type="compositionally biased region" description="Low complexity" evidence="6">
    <location>
        <begin position="281"/>
        <end position="295"/>
    </location>
</feature>
<dbReference type="STRING" id="8022.A0A060Y5X5"/>